<gene>
    <name evidence="1" type="ORF">TL16_g08300</name>
</gene>
<protein>
    <submittedName>
        <fullName evidence="1">Uncharacterized protein</fullName>
    </submittedName>
</protein>
<dbReference type="AlphaFoldDB" id="A0A9W7EG50"/>
<evidence type="ECO:0000313" key="1">
    <source>
        <dbReference type="EMBL" id="GMH79864.1"/>
    </source>
</evidence>
<organism evidence="1 2">
    <name type="scientific">Triparma laevis f. inornata</name>
    <dbReference type="NCBI Taxonomy" id="1714386"/>
    <lineage>
        <taxon>Eukaryota</taxon>
        <taxon>Sar</taxon>
        <taxon>Stramenopiles</taxon>
        <taxon>Ochrophyta</taxon>
        <taxon>Bolidophyceae</taxon>
        <taxon>Parmales</taxon>
        <taxon>Triparmaceae</taxon>
        <taxon>Triparma</taxon>
    </lineage>
</organism>
<reference evidence="2" key="1">
    <citation type="journal article" date="2023" name="Commun. Biol.">
        <title>Genome analysis of Parmales, the sister group of diatoms, reveals the evolutionary specialization of diatoms from phago-mixotrophs to photoautotrophs.</title>
        <authorList>
            <person name="Ban H."/>
            <person name="Sato S."/>
            <person name="Yoshikawa S."/>
            <person name="Yamada K."/>
            <person name="Nakamura Y."/>
            <person name="Ichinomiya M."/>
            <person name="Sato N."/>
            <person name="Blanc-Mathieu R."/>
            <person name="Endo H."/>
            <person name="Kuwata A."/>
            <person name="Ogata H."/>
        </authorList>
    </citation>
    <scope>NUCLEOTIDE SEQUENCE [LARGE SCALE GENOMIC DNA]</scope>
</reference>
<dbReference type="Proteomes" id="UP001162640">
    <property type="component" value="Unassembled WGS sequence"/>
</dbReference>
<evidence type="ECO:0000313" key="2">
    <source>
        <dbReference type="Proteomes" id="UP001162640"/>
    </source>
</evidence>
<comment type="caution">
    <text evidence="1">The sequence shown here is derived from an EMBL/GenBank/DDBJ whole genome shotgun (WGS) entry which is preliminary data.</text>
</comment>
<dbReference type="EMBL" id="BLQM01000272">
    <property type="protein sequence ID" value="GMH79864.1"/>
    <property type="molecule type" value="Genomic_DNA"/>
</dbReference>
<proteinExistence type="predicted"/>
<accession>A0A9W7EG50</accession>
<name>A0A9W7EG50_9STRA</name>
<sequence>MCRDCTEKLMKQGDPCPFCRKEIEGFDLGKRSSSIGAAGLWHMSLRNLSELASGEGFNDYFRNMFNGNEATYLRWKKNFDVLGIEEGKGGGGLIETQVLKITNSEDLMKLRALAQLCSKEFFDDKSLLVVAWRRIVEVLEMDKKKEGEKGEKEDGDAKKLEILDACAALGRACNRVMDYEYARRYYKRAKGGTRSS</sequence>